<comment type="caution">
    <text evidence="2">The sequence shown here is derived from an EMBL/GenBank/DDBJ whole genome shotgun (WGS) entry which is preliminary data.</text>
</comment>
<accession>X1RE88</accession>
<feature type="coiled-coil region" evidence="1">
    <location>
        <begin position="112"/>
        <end position="139"/>
    </location>
</feature>
<feature type="coiled-coil region" evidence="1">
    <location>
        <begin position="40"/>
        <end position="74"/>
    </location>
</feature>
<feature type="coiled-coil region" evidence="1">
    <location>
        <begin position="184"/>
        <end position="259"/>
    </location>
</feature>
<feature type="non-terminal residue" evidence="2">
    <location>
        <position position="1"/>
    </location>
</feature>
<dbReference type="Gene3D" id="3.40.50.300">
    <property type="entry name" value="P-loop containing nucleotide triphosphate hydrolases"/>
    <property type="match status" value="1"/>
</dbReference>
<dbReference type="EMBL" id="BARW01000239">
    <property type="protein sequence ID" value="GAI61450.1"/>
    <property type="molecule type" value="Genomic_DNA"/>
</dbReference>
<evidence type="ECO:0000256" key="1">
    <source>
        <dbReference type="SAM" id="Coils"/>
    </source>
</evidence>
<organism evidence="2">
    <name type="scientific">marine sediment metagenome</name>
    <dbReference type="NCBI Taxonomy" id="412755"/>
    <lineage>
        <taxon>unclassified sequences</taxon>
        <taxon>metagenomes</taxon>
        <taxon>ecological metagenomes</taxon>
    </lineage>
</organism>
<dbReference type="AlphaFoldDB" id="X1RE88"/>
<dbReference type="SUPFAM" id="SSF52540">
    <property type="entry name" value="P-loop containing nucleoside triphosphate hydrolases"/>
    <property type="match status" value="1"/>
</dbReference>
<evidence type="ECO:0000313" key="2">
    <source>
        <dbReference type="EMBL" id="GAI61450.1"/>
    </source>
</evidence>
<evidence type="ECO:0008006" key="3">
    <source>
        <dbReference type="Google" id="ProtNLM"/>
    </source>
</evidence>
<gene>
    <name evidence="2" type="ORF">S12H4_01267</name>
</gene>
<proteinExistence type="predicted"/>
<reference evidence="2" key="1">
    <citation type="journal article" date="2014" name="Front. Microbiol.">
        <title>High frequency of phylogenetically diverse reductive dehalogenase-homologous genes in deep subseafloor sedimentary metagenomes.</title>
        <authorList>
            <person name="Kawai M."/>
            <person name="Futagami T."/>
            <person name="Toyoda A."/>
            <person name="Takaki Y."/>
            <person name="Nishi S."/>
            <person name="Hori S."/>
            <person name="Arai W."/>
            <person name="Tsubouchi T."/>
            <person name="Morono Y."/>
            <person name="Uchiyama I."/>
            <person name="Ito T."/>
            <person name="Fujiyama A."/>
            <person name="Inagaki F."/>
            <person name="Takami H."/>
        </authorList>
    </citation>
    <scope>NUCLEOTIDE SEQUENCE</scope>
    <source>
        <strain evidence="2">Expedition CK06-06</strain>
    </source>
</reference>
<dbReference type="PANTHER" id="PTHR32114">
    <property type="entry name" value="ABC TRANSPORTER ABCH.3"/>
    <property type="match status" value="1"/>
</dbReference>
<sequence>EIMGEIKYKSEVIEKMDFIVKEVSSLTTKMEKSMEVYFILKKEFDKLREVKFNLEDTQQEVEKLTIKKDSEQKTVLSIQTQVDEAKNAKKICDATQKNSQTYEVLLDKQTSLQLKLNDLRESEKELDTITKDCVRLKTQEEGLIKSKQEAEKAIKRVNNLQPKCDRFSEIENAIIRNNEEITRITTIEEELIRKNTNLTELRTETRRISKQVEILPEIEQNFEELNNLEEKKDELRQSIAKIENKLAILTQNQKELEKGICPIFNQQCINLKEGTANYSELPAQIKEDVETLADKKDQLVLIQRRLKSKREVATKLEALKEFKIKLGELQKQERLLQGNVINDQEKTKDKLSFIKLRETLEREKEALKPIIEDYLKNKSNAEELPSLEADLIYLKQEISKLGKPIEIKEKAVKSLEHIPADLEKIQADLTSLKGNHELYQTNKKQAEQLSKREEELQKAIDALNQLESSLKKAEELSKNLNSLFNGVKFNKCENELKECESEIATLRTQISEKQNRVSDFNDDLKKFEQLEQELVEYNGKKDTLEVQMFFIEKMRVWLRVFVPKMRKALINQINMVASEIYRSLREEEDAVLAWQEDYDIHISTSKSSKDFFRLSGGEKMSAALAVRLAILRVLTDANFAFFDEPTTNLDESTRRNLSKYIYNIKGFEQLFVISHDDSFKRHSEYVVKFSKDENEITHIDYLTKKEE</sequence>
<feature type="coiled-coil region" evidence="1">
    <location>
        <begin position="422"/>
        <end position="547"/>
    </location>
</feature>
<dbReference type="InterPro" id="IPR027417">
    <property type="entry name" value="P-loop_NTPase"/>
</dbReference>
<name>X1RE88_9ZZZZ</name>
<dbReference type="PANTHER" id="PTHR32114:SF2">
    <property type="entry name" value="ABC TRANSPORTER ABCH.3"/>
    <property type="match status" value="1"/>
</dbReference>
<keyword evidence="1" id="KW-0175">Coiled coil</keyword>
<protein>
    <recommendedName>
        <fullName evidence="3">RecF/RecN/SMC N-terminal domain-containing protein</fullName>
    </recommendedName>
</protein>